<dbReference type="GO" id="GO:0051537">
    <property type="term" value="F:2 iron, 2 sulfur cluster binding"/>
    <property type="evidence" value="ECO:0007669"/>
    <property type="project" value="UniProtKB-KW"/>
</dbReference>
<name>A0A8J8BC86_9ACTN</name>
<dbReference type="SUPFAM" id="SSF52343">
    <property type="entry name" value="Ferredoxin reductase-like, C-terminal NADP-linked domain"/>
    <property type="match status" value="1"/>
</dbReference>
<dbReference type="EMBL" id="JAGSXH010000036">
    <property type="protein sequence ID" value="MBS2963878.1"/>
    <property type="molecule type" value="Genomic_DNA"/>
</dbReference>
<dbReference type="PROSITE" id="PS51384">
    <property type="entry name" value="FAD_FR"/>
    <property type="match status" value="1"/>
</dbReference>
<organism evidence="14 15">
    <name type="scientific">Actinocrinis puniceicyclus</name>
    <dbReference type="NCBI Taxonomy" id="977794"/>
    <lineage>
        <taxon>Bacteria</taxon>
        <taxon>Bacillati</taxon>
        <taxon>Actinomycetota</taxon>
        <taxon>Actinomycetes</taxon>
        <taxon>Catenulisporales</taxon>
        <taxon>Actinospicaceae</taxon>
        <taxon>Actinocrinis</taxon>
    </lineage>
</organism>
<evidence type="ECO:0000256" key="7">
    <source>
        <dbReference type="ARBA" id="ARBA00023014"/>
    </source>
</evidence>
<dbReference type="Gene3D" id="3.40.50.80">
    <property type="entry name" value="Nucleotide-binding domain of ferredoxin-NADP reductase (FNR) module"/>
    <property type="match status" value="1"/>
</dbReference>
<evidence type="ECO:0000313" key="14">
    <source>
        <dbReference type="EMBL" id="MBS2963878.1"/>
    </source>
</evidence>
<dbReference type="Gene3D" id="1.10.490.10">
    <property type="entry name" value="Globins"/>
    <property type="match status" value="1"/>
</dbReference>
<dbReference type="SUPFAM" id="SSF63380">
    <property type="entry name" value="Riboflavin synthase domain-like"/>
    <property type="match status" value="1"/>
</dbReference>
<dbReference type="PROSITE" id="PS01033">
    <property type="entry name" value="GLOBIN"/>
    <property type="match status" value="1"/>
</dbReference>
<dbReference type="InterPro" id="IPR012292">
    <property type="entry name" value="Globin/Proto"/>
</dbReference>
<evidence type="ECO:0000256" key="1">
    <source>
        <dbReference type="ARBA" id="ARBA00001970"/>
    </source>
</evidence>
<evidence type="ECO:0000259" key="13">
    <source>
        <dbReference type="PROSITE" id="PS51384"/>
    </source>
</evidence>
<dbReference type="GO" id="GO:0008941">
    <property type="term" value="F:nitric oxide dioxygenase NAD(P)H activity"/>
    <property type="evidence" value="ECO:0007669"/>
    <property type="project" value="UniProtKB-EC"/>
</dbReference>
<sequence>MNLDARLIQQSFALVDGQAQEVTGHFYALLFLENPALRDMFPPMMDGHRDRLFAALAQAVREADRPQELVEHLRLLGRDHRRFGVRPEHYELLTRCLLAAMKRFAGPAWTPRMDAAWLAAFEFAVRTMIGAAQEAAKSTPAFWTGRVVAHRRVGASLALVTLETDHPYPFRPGQAATIETLRWPRVWRPYSIANAPRPDGRLIFHVRAVDGGWVSSALVNHTRVGDTMRLGAAVGAMVCDPVSYRDIVLAGGGTGIAPILAMAEDLTRWNTKRRVTVYYGVRKADELYALEMLEALRSNAPWLTIVPCVSHDPGFPGEHGLLPDVLARHGTQRFDWAEHDVYVSGPAMMVRATLARLACLNVPEERILFDACDGADRTGEIRSCRTQRRTTNQGSLLQGTAAQGSTLQSTAAQGSTLQSTADQGSTAQSAAARSLGPGPKIRKVPSSAQAPVLPALPILPDGEPPPQPQPLPQRQPNPQRAAQNRRQASKSSSTCAEVGSDWQVSTKPPLFSSGSRA</sequence>
<dbReference type="Gene3D" id="2.40.30.10">
    <property type="entry name" value="Translation factors"/>
    <property type="match status" value="1"/>
</dbReference>
<dbReference type="CDD" id="cd06187">
    <property type="entry name" value="O2ase_reductase_like"/>
    <property type="match status" value="1"/>
</dbReference>
<comment type="caution">
    <text evidence="14">The sequence shown here is derived from an EMBL/GenBank/DDBJ whole genome shotgun (WGS) entry which is preliminary data.</text>
</comment>
<evidence type="ECO:0000256" key="3">
    <source>
        <dbReference type="ARBA" id="ARBA00006401"/>
    </source>
</evidence>
<dbReference type="RefSeq" id="WP_211467974.1">
    <property type="nucleotide sequence ID" value="NZ_JAGSXH010000036.1"/>
</dbReference>
<dbReference type="GO" id="GO:0019825">
    <property type="term" value="F:oxygen binding"/>
    <property type="evidence" value="ECO:0007669"/>
    <property type="project" value="InterPro"/>
</dbReference>
<dbReference type="InterPro" id="IPR050415">
    <property type="entry name" value="MRET"/>
</dbReference>
<dbReference type="PRINTS" id="PR00410">
    <property type="entry name" value="PHEHYDRXLASE"/>
</dbReference>
<dbReference type="InterPro" id="IPR009050">
    <property type="entry name" value="Globin-like_sf"/>
</dbReference>
<keyword evidence="7" id="KW-0411">Iron-sulfur</keyword>
<dbReference type="PANTHER" id="PTHR47354:SF5">
    <property type="entry name" value="PROTEIN RFBI"/>
    <property type="match status" value="1"/>
</dbReference>
<evidence type="ECO:0000313" key="15">
    <source>
        <dbReference type="Proteomes" id="UP000677913"/>
    </source>
</evidence>
<comment type="cofactor">
    <cofactor evidence="1">
        <name>heme b</name>
        <dbReference type="ChEBI" id="CHEBI:60344"/>
    </cofactor>
</comment>
<keyword evidence="15" id="KW-1185">Reference proteome</keyword>
<feature type="region of interest" description="Disordered" evidence="11">
    <location>
        <begin position="387"/>
        <end position="517"/>
    </location>
</feature>
<feature type="compositionally biased region" description="Polar residues" evidence="11">
    <location>
        <begin position="389"/>
        <end position="431"/>
    </location>
</feature>
<dbReference type="InterPro" id="IPR017938">
    <property type="entry name" value="Riboflavin_synthase-like_b-brl"/>
</dbReference>
<evidence type="ECO:0000256" key="10">
    <source>
        <dbReference type="ARBA" id="ARBA00049433"/>
    </source>
</evidence>
<evidence type="ECO:0000259" key="12">
    <source>
        <dbReference type="PROSITE" id="PS01033"/>
    </source>
</evidence>
<keyword evidence="6" id="KW-0521">NADP</keyword>
<dbReference type="InterPro" id="IPR039261">
    <property type="entry name" value="FNR_nucleotide-bd"/>
</dbReference>
<keyword evidence="5" id="KW-0479">Metal-binding</keyword>
<dbReference type="Pfam" id="PF00042">
    <property type="entry name" value="Globin"/>
    <property type="match status" value="1"/>
</dbReference>
<dbReference type="Proteomes" id="UP000677913">
    <property type="component" value="Unassembled WGS sequence"/>
</dbReference>
<comment type="catalytic activity">
    <reaction evidence="9">
        <text>2 nitric oxide + NADH + 2 O2 = 2 nitrate + NAD(+) + H(+)</text>
        <dbReference type="Rhea" id="RHEA:19469"/>
        <dbReference type="ChEBI" id="CHEBI:15378"/>
        <dbReference type="ChEBI" id="CHEBI:15379"/>
        <dbReference type="ChEBI" id="CHEBI:16480"/>
        <dbReference type="ChEBI" id="CHEBI:17632"/>
        <dbReference type="ChEBI" id="CHEBI:57540"/>
        <dbReference type="ChEBI" id="CHEBI:57945"/>
        <dbReference type="EC" id="1.14.12.17"/>
    </reaction>
</comment>
<dbReference type="GO" id="GO:0020037">
    <property type="term" value="F:heme binding"/>
    <property type="evidence" value="ECO:0007669"/>
    <property type="project" value="InterPro"/>
</dbReference>
<feature type="compositionally biased region" description="Pro residues" evidence="11">
    <location>
        <begin position="462"/>
        <end position="475"/>
    </location>
</feature>
<evidence type="ECO:0000256" key="6">
    <source>
        <dbReference type="ARBA" id="ARBA00022857"/>
    </source>
</evidence>
<comment type="similarity">
    <text evidence="3">In the C-terminal section; belongs to the flavoprotein pyridine nucleotide cytochrome reductase family.</text>
</comment>
<comment type="cofactor">
    <cofactor evidence="2">
        <name>FAD</name>
        <dbReference type="ChEBI" id="CHEBI:57692"/>
    </cofactor>
</comment>
<evidence type="ECO:0000256" key="8">
    <source>
        <dbReference type="ARBA" id="ARBA00023027"/>
    </source>
</evidence>
<feature type="compositionally biased region" description="Low complexity" evidence="11">
    <location>
        <begin position="476"/>
        <end position="486"/>
    </location>
</feature>
<dbReference type="AlphaFoldDB" id="A0A8J8BC86"/>
<accession>A0A8J8BC86</accession>
<dbReference type="CDD" id="cd19753">
    <property type="entry name" value="Mb-like_oxidoreductase"/>
    <property type="match status" value="1"/>
</dbReference>
<dbReference type="Pfam" id="PF00970">
    <property type="entry name" value="FAD_binding_6"/>
    <property type="match status" value="1"/>
</dbReference>
<dbReference type="InterPro" id="IPR017927">
    <property type="entry name" value="FAD-bd_FR_type"/>
</dbReference>
<dbReference type="PANTHER" id="PTHR47354">
    <property type="entry name" value="NADH OXIDOREDUCTASE HCR"/>
    <property type="match status" value="1"/>
</dbReference>
<keyword evidence="8" id="KW-0520">NAD</keyword>
<evidence type="ECO:0000256" key="5">
    <source>
        <dbReference type="ARBA" id="ARBA00022714"/>
    </source>
</evidence>
<keyword evidence="5" id="KW-0001">2Fe-2S</keyword>
<dbReference type="InterPro" id="IPR000971">
    <property type="entry name" value="Globin"/>
</dbReference>
<proteinExistence type="inferred from homology"/>
<evidence type="ECO:0000256" key="9">
    <source>
        <dbReference type="ARBA" id="ARBA00048649"/>
    </source>
</evidence>
<gene>
    <name evidence="14" type="ORF">KGA66_12540</name>
</gene>
<reference evidence="14" key="1">
    <citation type="submission" date="2021-04" db="EMBL/GenBank/DDBJ databases">
        <title>Genome based classification of Actinospica acidithermotolerans sp. nov., an actinobacterium isolated from an Indonesian hot spring.</title>
        <authorList>
            <person name="Kusuma A.B."/>
            <person name="Putra K.E."/>
            <person name="Nafisah S."/>
            <person name="Loh J."/>
            <person name="Nouioui I."/>
            <person name="Goodfellow M."/>
        </authorList>
    </citation>
    <scope>NUCLEOTIDE SEQUENCE</scope>
    <source>
        <strain evidence="14">DSM 45618</strain>
    </source>
</reference>
<feature type="domain" description="FAD-binding FR-type" evidence="13">
    <location>
        <begin position="140"/>
        <end position="240"/>
    </location>
</feature>
<dbReference type="EC" id="1.14.12.17" evidence="4"/>
<comment type="catalytic activity">
    <reaction evidence="10">
        <text>2 nitric oxide + NADPH + 2 O2 = 2 nitrate + NADP(+) + H(+)</text>
        <dbReference type="Rhea" id="RHEA:19465"/>
        <dbReference type="ChEBI" id="CHEBI:15378"/>
        <dbReference type="ChEBI" id="CHEBI:15379"/>
        <dbReference type="ChEBI" id="CHEBI:16480"/>
        <dbReference type="ChEBI" id="CHEBI:17632"/>
        <dbReference type="ChEBI" id="CHEBI:57783"/>
        <dbReference type="ChEBI" id="CHEBI:58349"/>
        <dbReference type="EC" id="1.14.12.17"/>
    </reaction>
</comment>
<dbReference type="InterPro" id="IPR001433">
    <property type="entry name" value="OxRdtase_FAD/NAD-bd"/>
</dbReference>
<evidence type="ECO:0000256" key="11">
    <source>
        <dbReference type="SAM" id="MobiDB-lite"/>
    </source>
</evidence>
<dbReference type="SUPFAM" id="SSF46458">
    <property type="entry name" value="Globin-like"/>
    <property type="match status" value="1"/>
</dbReference>
<keyword evidence="5" id="KW-0408">Iron</keyword>
<feature type="compositionally biased region" description="Polar residues" evidence="11">
    <location>
        <begin position="502"/>
        <end position="517"/>
    </location>
</feature>
<dbReference type="InterPro" id="IPR008333">
    <property type="entry name" value="Cbr1-like_FAD-bd_dom"/>
</dbReference>
<protein>
    <recommendedName>
        <fullName evidence="4">nitric oxide dioxygenase</fullName>
        <ecNumber evidence="4">1.14.12.17</ecNumber>
    </recommendedName>
</protein>
<dbReference type="Pfam" id="PF00175">
    <property type="entry name" value="NAD_binding_1"/>
    <property type="match status" value="1"/>
</dbReference>
<evidence type="ECO:0000256" key="2">
    <source>
        <dbReference type="ARBA" id="ARBA00001974"/>
    </source>
</evidence>
<feature type="domain" description="Globin" evidence="12">
    <location>
        <begin position="1"/>
        <end position="133"/>
    </location>
</feature>
<evidence type="ECO:0000256" key="4">
    <source>
        <dbReference type="ARBA" id="ARBA00012229"/>
    </source>
</evidence>